<evidence type="ECO:0000256" key="10">
    <source>
        <dbReference type="ARBA" id="ARBA00031484"/>
    </source>
</evidence>
<keyword evidence="7" id="KW-0472">Membrane</keyword>
<sequence length="629" mass="67244">MLQEMRKYSKSKLANVLLGILALSFVSWGAGSWMYGNTDTSVAKVGGVAIDQQDFRRDYANMVRNEANRRGEATLSPEEAKQLKIADAVLDQKVNSLAIDNVVHKLGLTASDAQVVAMIHRIPAFSGLTGQFDRATFQKTIERIGYTEQGFIELMRADTARIQLIQAIEGGFRVPGGYAKLLYTYLAEARAADYIVVDAKSLGTIPTPSDAVLQAFVQAHANAFSTPEYRDVTYAYLTPEDVAPTVKVTDEQIKQAYDEAKDTYNVPEKRDVQQLNFTSEAAAKAAAEKAKTGFDQLTNEKGEKPVTQSAMSPVDLDPAISKVVFALPKDGISQPLKTPAGAYAIFKVTAITPGISKSLDSVKDEIRTKLAQELAVAKLTDVSNAYTDASSGGMSMADAAKKVGMKSGRVNAMDANGFAPDGQKAAAPDDQEFRNIAFHAEAGEEGDPQQTSKGAIYVALVNSVTAPKVKPLDQVRDKALAAWTEVERARLLKKKAQDLAAEANREKSLDNAAKSIGASVQKSPRLTRQTNDDTFSDALVASLFAAKPGETVQGPKGKSGDYIVARVTGIAHPQVPDKGPGLLALVQGLSGQVGSTVTESYVAEQKAVQKVTYNRKNLDSAAGGGAEAQ</sequence>
<comment type="caution">
    <text evidence="16">The sequence shown here is derived from an EMBL/GenBank/DDBJ whole genome shotgun (WGS) entry which is preliminary data.</text>
</comment>
<comment type="subcellular location">
    <subcellularLocation>
        <location evidence="1">Cell inner membrane</location>
        <topology evidence="1">Single-pass type II membrane protein</topology>
        <orientation evidence="1">Periplasmic side</orientation>
    </subcellularLocation>
</comment>
<dbReference type="RefSeq" id="WP_167083767.1">
    <property type="nucleotide sequence ID" value="NZ_BAAADC010000001.1"/>
</dbReference>
<dbReference type="AlphaFoldDB" id="A0A846N266"/>
<name>A0A846N266_9PROT</name>
<dbReference type="PANTHER" id="PTHR47529:SF1">
    <property type="entry name" value="PERIPLASMIC CHAPERONE PPID"/>
    <property type="match status" value="1"/>
</dbReference>
<dbReference type="InterPro" id="IPR052029">
    <property type="entry name" value="PpiD_chaperone"/>
</dbReference>
<dbReference type="SUPFAM" id="SSF54534">
    <property type="entry name" value="FKBP-like"/>
    <property type="match status" value="1"/>
</dbReference>
<evidence type="ECO:0000256" key="2">
    <source>
        <dbReference type="ARBA" id="ARBA00018370"/>
    </source>
</evidence>
<dbReference type="InterPro" id="IPR046357">
    <property type="entry name" value="PPIase_dom_sf"/>
</dbReference>
<keyword evidence="14 16" id="KW-0413">Isomerase</keyword>
<protein>
    <recommendedName>
        <fullName evidence="2">Parvulin-like PPIase</fullName>
    </recommendedName>
    <alternativeName>
        <fullName evidence="9">Peptidyl-prolyl cis-trans isomerase plp</fullName>
    </alternativeName>
    <alternativeName>
        <fullName evidence="12">Periplasmic chaperone PpiD</fullName>
    </alternativeName>
    <alternativeName>
        <fullName evidence="13">Periplasmic folding chaperone</fullName>
    </alternativeName>
    <alternativeName>
        <fullName evidence="10">Rotamase plp</fullName>
    </alternativeName>
</protein>
<dbReference type="PANTHER" id="PTHR47529">
    <property type="entry name" value="PEPTIDYL-PROLYL CIS-TRANS ISOMERASE D"/>
    <property type="match status" value="1"/>
</dbReference>
<evidence type="ECO:0000256" key="13">
    <source>
        <dbReference type="ARBA" id="ARBA00042775"/>
    </source>
</evidence>
<dbReference type="InterPro" id="IPR027304">
    <property type="entry name" value="Trigger_fact/SurA_dom_sf"/>
</dbReference>
<organism evidence="16 17">
    <name type="scientific">Rhizomicrobium palustre</name>
    <dbReference type="NCBI Taxonomy" id="189966"/>
    <lineage>
        <taxon>Bacteria</taxon>
        <taxon>Pseudomonadati</taxon>
        <taxon>Pseudomonadota</taxon>
        <taxon>Alphaproteobacteria</taxon>
        <taxon>Micropepsales</taxon>
        <taxon>Micropepsaceae</taxon>
        <taxon>Rhizomicrobium</taxon>
    </lineage>
</organism>
<dbReference type="GO" id="GO:0005886">
    <property type="term" value="C:plasma membrane"/>
    <property type="evidence" value="ECO:0007669"/>
    <property type="project" value="UniProtKB-SubCell"/>
</dbReference>
<dbReference type="EMBL" id="JAASRM010000001">
    <property type="protein sequence ID" value="NIK89703.1"/>
    <property type="molecule type" value="Genomic_DNA"/>
</dbReference>
<comment type="similarity">
    <text evidence="11">Belongs to the PpiD chaperone family.</text>
</comment>
<dbReference type="SUPFAM" id="SSF109998">
    <property type="entry name" value="Triger factor/SurA peptide-binding domain-like"/>
    <property type="match status" value="1"/>
</dbReference>
<evidence type="ECO:0000256" key="3">
    <source>
        <dbReference type="ARBA" id="ARBA00022475"/>
    </source>
</evidence>
<dbReference type="Pfam" id="PF13624">
    <property type="entry name" value="SurA_N_3"/>
    <property type="match status" value="1"/>
</dbReference>
<evidence type="ECO:0000256" key="12">
    <source>
        <dbReference type="ARBA" id="ARBA00040743"/>
    </source>
</evidence>
<dbReference type="Gene3D" id="1.10.4030.10">
    <property type="entry name" value="Porin chaperone SurA, peptide-binding domain"/>
    <property type="match status" value="2"/>
</dbReference>
<evidence type="ECO:0000256" key="5">
    <source>
        <dbReference type="ARBA" id="ARBA00022692"/>
    </source>
</evidence>
<evidence type="ECO:0000256" key="6">
    <source>
        <dbReference type="ARBA" id="ARBA00022989"/>
    </source>
</evidence>
<evidence type="ECO:0000313" key="17">
    <source>
        <dbReference type="Proteomes" id="UP000570514"/>
    </source>
</evidence>
<evidence type="ECO:0000313" key="16">
    <source>
        <dbReference type="EMBL" id="NIK89703.1"/>
    </source>
</evidence>
<reference evidence="16 17" key="1">
    <citation type="submission" date="2020-03" db="EMBL/GenBank/DDBJ databases">
        <title>Genomic Encyclopedia of Type Strains, Phase IV (KMG-IV): sequencing the most valuable type-strain genomes for metagenomic binning, comparative biology and taxonomic classification.</title>
        <authorList>
            <person name="Goeker M."/>
        </authorList>
    </citation>
    <scope>NUCLEOTIDE SEQUENCE [LARGE SCALE GENOMIC DNA]</scope>
    <source>
        <strain evidence="16 17">DSM 19867</strain>
    </source>
</reference>
<dbReference type="Gene3D" id="3.10.50.40">
    <property type="match status" value="1"/>
</dbReference>
<evidence type="ECO:0000256" key="4">
    <source>
        <dbReference type="ARBA" id="ARBA00022519"/>
    </source>
</evidence>
<evidence type="ECO:0000256" key="8">
    <source>
        <dbReference type="ARBA" id="ARBA00023186"/>
    </source>
</evidence>
<evidence type="ECO:0000259" key="15">
    <source>
        <dbReference type="PROSITE" id="PS50198"/>
    </source>
</evidence>
<dbReference type="Pfam" id="PF13145">
    <property type="entry name" value="Rotamase_2"/>
    <property type="match status" value="2"/>
</dbReference>
<dbReference type="Proteomes" id="UP000570514">
    <property type="component" value="Unassembled WGS sequence"/>
</dbReference>
<evidence type="ECO:0000256" key="11">
    <source>
        <dbReference type="ARBA" id="ARBA00038408"/>
    </source>
</evidence>
<keyword evidence="14" id="KW-0697">Rotamase</keyword>
<dbReference type="PROSITE" id="PS50198">
    <property type="entry name" value="PPIC_PPIASE_2"/>
    <property type="match status" value="1"/>
</dbReference>
<keyword evidence="6" id="KW-1133">Transmembrane helix</keyword>
<dbReference type="InterPro" id="IPR000297">
    <property type="entry name" value="PPIase_PpiC"/>
</dbReference>
<keyword evidence="4" id="KW-0997">Cell inner membrane</keyword>
<keyword evidence="3" id="KW-1003">Cell membrane</keyword>
<dbReference type="GO" id="GO:0003755">
    <property type="term" value="F:peptidyl-prolyl cis-trans isomerase activity"/>
    <property type="evidence" value="ECO:0007669"/>
    <property type="project" value="UniProtKB-KW"/>
</dbReference>
<gene>
    <name evidence="16" type="ORF">FHS83_003021</name>
</gene>
<keyword evidence="17" id="KW-1185">Reference proteome</keyword>
<evidence type="ECO:0000256" key="14">
    <source>
        <dbReference type="PROSITE-ProRule" id="PRU00278"/>
    </source>
</evidence>
<feature type="domain" description="PpiC" evidence="15">
    <location>
        <begin position="227"/>
        <end position="349"/>
    </location>
</feature>
<evidence type="ECO:0000256" key="7">
    <source>
        <dbReference type="ARBA" id="ARBA00023136"/>
    </source>
</evidence>
<accession>A0A846N266</accession>
<keyword evidence="8" id="KW-0143">Chaperone</keyword>
<evidence type="ECO:0000256" key="9">
    <source>
        <dbReference type="ARBA" id="ARBA00030642"/>
    </source>
</evidence>
<keyword evidence="5" id="KW-0812">Transmembrane</keyword>
<evidence type="ECO:0000256" key="1">
    <source>
        <dbReference type="ARBA" id="ARBA00004382"/>
    </source>
</evidence>
<proteinExistence type="inferred from homology"/>